<dbReference type="GO" id="GO:0003677">
    <property type="term" value="F:DNA binding"/>
    <property type="evidence" value="ECO:0007669"/>
    <property type="project" value="UniProtKB-KW"/>
</dbReference>
<name>A0A1E3AF13_9FIRM</name>
<dbReference type="GO" id="GO:0003700">
    <property type="term" value="F:DNA-binding transcription factor activity"/>
    <property type="evidence" value="ECO:0007669"/>
    <property type="project" value="InterPro"/>
</dbReference>
<dbReference type="GO" id="GO:0045892">
    <property type="term" value="P:negative regulation of DNA-templated transcription"/>
    <property type="evidence" value="ECO:0007669"/>
    <property type="project" value="TreeGrafter"/>
</dbReference>
<dbReference type="SUPFAM" id="SSF46785">
    <property type="entry name" value="Winged helix' DNA-binding domain"/>
    <property type="match status" value="2"/>
</dbReference>
<dbReference type="Proteomes" id="UP000094067">
    <property type="component" value="Unassembled WGS sequence"/>
</dbReference>
<dbReference type="PATRIC" id="fig|1432052.4.peg.3201"/>
<feature type="domain" description="HTH gntR-type" evidence="4">
    <location>
        <begin position="1"/>
        <end position="69"/>
    </location>
</feature>
<comment type="caution">
    <text evidence="5">The sequence shown here is derived from an EMBL/GenBank/DDBJ whole genome shotgun (WGS) entry which is preliminary data.</text>
</comment>
<dbReference type="AlphaFoldDB" id="A0A1E3AF13"/>
<keyword evidence="2" id="KW-0238">DNA-binding</keyword>
<evidence type="ECO:0000256" key="1">
    <source>
        <dbReference type="ARBA" id="ARBA00023015"/>
    </source>
</evidence>
<evidence type="ECO:0000259" key="4">
    <source>
        <dbReference type="PROSITE" id="PS50949"/>
    </source>
</evidence>
<dbReference type="Gene3D" id="1.10.10.10">
    <property type="entry name" value="Winged helix-like DNA-binding domain superfamily/Winged helix DNA-binding domain"/>
    <property type="match status" value="2"/>
</dbReference>
<proteinExistence type="predicted"/>
<dbReference type="EMBL" id="MCGH01000002">
    <property type="protein sequence ID" value="ODM06981.1"/>
    <property type="molecule type" value="Genomic_DNA"/>
</dbReference>
<dbReference type="RefSeq" id="WP_069152739.1">
    <property type="nucleotide sequence ID" value="NZ_CAJLDD010000006.1"/>
</dbReference>
<protein>
    <submittedName>
        <fullName evidence="5">Trehalose operon transcriptional repressor</fullName>
    </submittedName>
</protein>
<keyword evidence="3" id="KW-0804">Transcription</keyword>
<dbReference type="InterPro" id="IPR036390">
    <property type="entry name" value="WH_DNA-bd_sf"/>
</dbReference>
<dbReference type="PANTHER" id="PTHR44846:SF17">
    <property type="entry name" value="GNTR-FAMILY TRANSCRIPTIONAL REGULATOR"/>
    <property type="match status" value="1"/>
</dbReference>
<sequence>MLMYERVFQILKNKIESGLLPEGTSLPSRADLRQEYGTSEKTIRRALAMLEENRFIQTSQRKRPVVSFKRKAGHKTTILALEKIDASVTNDVLKTGVLLCYPVIKNGISLCSRADLEIPRRILDNMKIGNPSEFWKLSKKFYRFFVARNENSLTLQAVDGLGLSELSPLQDDDQLRIRYYEQMKEFMRVLETGGEPESVRFDDMSGLYGLADGGTPAFKVASDSPVLLGRTQLEKLLQVSEVRYSAVYMDIMGLISAGRYQRGDQLPKHRELQEMYGVSVDTTMKAIQILQELGVVRTVRGRGIFVEMDRDEIQKIQMPPHLVALHVRRYLDTLELLTLTIEGSAACAASHADRQALQAAQAEADRLWNEDYLYGRTPAVLLDFITEHIGIEAFGAIYELLRRNIRIGRGIPGLLTVEKTPVNCEIHEQCAAAFRALMDEEPQEFCEKTVKAFESIRHLVIEECRQLGYYEAAMQAYDGTALWK</sequence>
<dbReference type="CDD" id="cd07377">
    <property type="entry name" value="WHTH_GntR"/>
    <property type="match status" value="2"/>
</dbReference>
<dbReference type="SMART" id="SM00345">
    <property type="entry name" value="HTH_GNTR"/>
    <property type="match status" value="2"/>
</dbReference>
<dbReference type="InterPro" id="IPR000524">
    <property type="entry name" value="Tscrpt_reg_HTH_GntR"/>
</dbReference>
<dbReference type="InterPro" id="IPR050679">
    <property type="entry name" value="Bact_HTH_transcr_reg"/>
</dbReference>
<evidence type="ECO:0000313" key="5">
    <source>
        <dbReference type="EMBL" id="ODM06981.1"/>
    </source>
</evidence>
<gene>
    <name evidence="5" type="primary">treR_2</name>
    <name evidence="5" type="ORF">BEI61_02871</name>
</gene>
<evidence type="ECO:0000313" key="6">
    <source>
        <dbReference type="Proteomes" id="UP000094067"/>
    </source>
</evidence>
<evidence type="ECO:0000256" key="3">
    <source>
        <dbReference type="ARBA" id="ARBA00023163"/>
    </source>
</evidence>
<feature type="domain" description="HTH gntR-type" evidence="4">
    <location>
        <begin position="241"/>
        <end position="309"/>
    </location>
</feature>
<accession>A0A1E3AF13</accession>
<evidence type="ECO:0000256" key="2">
    <source>
        <dbReference type="ARBA" id="ARBA00023125"/>
    </source>
</evidence>
<dbReference type="PANTHER" id="PTHR44846">
    <property type="entry name" value="MANNOSYL-D-GLYCERATE TRANSPORT/METABOLISM SYSTEM REPRESSOR MNGR-RELATED"/>
    <property type="match status" value="1"/>
</dbReference>
<keyword evidence="1" id="KW-0805">Transcription regulation</keyword>
<reference evidence="5 6" key="1">
    <citation type="submission" date="2016-07" db="EMBL/GenBank/DDBJ databases">
        <title>Characterization of isolates of Eisenbergiella tayi derived from blood cultures, using whole genome sequencing.</title>
        <authorList>
            <person name="Burdz T."/>
            <person name="Wiebe D."/>
            <person name="Huynh C."/>
            <person name="Bernard K."/>
        </authorList>
    </citation>
    <scope>NUCLEOTIDE SEQUENCE [LARGE SCALE GENOMIC DNA]</scope>
    <source>
        <strain evidence="5 6">NML 110608</strain>
    </source>
</reference>
<dbReference type="Pfam" id="PF00392">
    <property type="entry name" value="GntR"/>
    <property type="match status" value="2"/>
</dbReference>
<dbReference type="InterPro" id="IPR036388">
    <property type="entry name" value="WH-like_DNA-bd_sf"/>
</dbReference>
<dbReference type="PROSITE" id="PS50949">
    <property type="entry name" value="HTH_GNTR"/>
    <property type="match status" value="2"/>
</dbReference>
<organism evidence="5 6">
    <name type="scientific">Eisenbergiella tayi</name>
    <dbReference type="NCBI Taxonomy" id="1432052"/>
    <lineage>
        <taxon>Bacteria</taxon>
        <taxon>Bacillati</taxon>
        <taxon>Bacillota</taxon>
        <taxon>Clostridia</taxon>
        <taxon>Lachnospirales</taxon>
        <taxon>Lachnospiraceae</taxon>
        <taxon>Eisenbergiella</taxon>
    </lineage>
</organism>